<proteinExistence type="predicted"/>
<dbReference type="GeneID" id="75914942"/>
<evidence type="ECO:0000259" key="2">
    <source>
        <dbReference type="PROSITE" id="PS50132"/>
    </source>
</evidence>
<dbReference type="Proteomes" id="UP001206595">
    <property type="component" value="Unassembled WGS sequence"/>
</dbReference>
<dbReference type="InterPro" id="IPR036305">
    <property type="entry name" value="RGS_sf"/>
</dbReference>
<feature type="compositionally biased region" description="Acidic residues" evidence="1">
    <location>
        <begin position="233"/>
        <end position="243"/>
    </location>
</feature>
<dbReference type="Gene3D" id="1.10.167.10">
    <property type="entry name" value="Regulator of G-protein Signalling 4, domain 2"/>
    <property type="match status" value="1"/>
</dbReference>
<dbReference type="PANTHER" id="PTHR10845:SF267">
    <property type="entry name" value="REGULATOR OF G PROTEIN SIGNALING DOMAIN PROTEIN (AFU_ORTHOLOGUE AFUA_6G06860)"/>
    <property type="match status" value="1"/>
</dbReference>
<evidence type="ECO:0000313" key="4">
    <source>
        <dbReference type="Proteomes" id="UP001206595"/>
    </source>
</evidence>
<dbReference type="PANTHER" id="PTHR10845">
    <property type="entry name" value="REGULATOR OF G PROTEIN SIGNALING"/>
    <property type="match status" value="1"/>
</dbReference>
<protein>
    <recommendedName>
        <fullName evidence="2">RGS domain-containing protein</fullName>
    </recommendedName>
</protein>
<gene>
    <name evidence="3" type="ORF">K450DRAFT_244515</name>
</gene>
<dbReference type="Pfam" id="PF00615">
    <property type="entry name" value="RGS"/>
    <property type="match status" value="1"/>
</dbReference>
<dbReference type="InterPro" id="IPR044926">
    <property type="entry name" value="RGS_subdomain_2"/>
</dbReference>
<dbReference type="SUPFAM" id="SSF48097">
    <property type="entry name" value="Regulator of G-protein signaling, RGS"/>
    <property type="match status" value="1"/>
</dbReference>
<feature type="compositionally biased region" description="Low complexity" evidence="1">
    <location>
        <begin position="307"/>
        <end position="324"/>
    </location>
</feature>
<dbReference type="EMBL" id="MU620924">
    <property type="protein sequence ID" value="KAI8579000.1"/>
    <property type="molecule type" value="Genomic_DNA"/>
</dbReference>
<feature type="compositionally biased region" description="Basic and acidic residues" evidence="1">
    <location>
        <begin position="266"/>
        <end position="285"/>
    </location>
</feature>
<organism evidence="3 4">
    <name type="scientific">Umbelopsis ramanniana AG</name>
    <dbReference type="NCBI Taxonomy" id="1314678"/>
    <lineage>
        <taxon>Eukaryota</taxon>
        <taxon>Fungi</taxon>
        <taxon>Fungi incertae sedis</taxon>
        <taxon>Mucoromycota</taxon>
        <taxon>Mucoromycotina</taxon>
        <taxon>Umbelopsidomycetes</taxon>
        <taxon>Umbelopsidales</taxon>
        <taxon>Umbelopsidaceae</taxon>
        <taxon>Umbelopsis</taxon>
    </lineage>
</organism>
<dbReference type="RefSeq" id="XP_051444004.1">
    <property type="nucleotide sequence ID" value="XM_051589597.1"/>
</dbReference>
<reference evidence="3" key="2">
    <citation type="journal article" date="2022" name="Proc. Natl. Acad. Sci. U.S.A.">
        <title>Diploid-dominant life cycles characterize the early evolution of Fungi.</title>
        <authorList>
            <person name="Amses K.R."/>
            <person name="Simmons D.R."/>
            <person name="Longcore J.E."/>
            <person name="Mondo S.J."/>
            <person name="Seto K."/>
            <person name="Jeronimo G.H."/>
            <person name="Bonds A.E."/>
            <person name="Quandt C.A."/>
            <person name="Davis W.J."/>
            <person name="Chang Y."/>
            <person name="Federici B.A."/>
            <person name="Kuo A."/>
            <person name="LaButti K."/>
            <person name="Pangilinan J."/>
            <person name="Andreopoulos W."/>
            <person name="Tritt A."/>
            <person name="Riley R."/>
            <person name="Hundley H."/>
            <person name="Johnson J."/>
            <person name="Lipzen A."/>
            <person name="Barry K."/>
            <person name="Lang B.F."/>
            <person name="Cuomo C.A."/>
            <person name="Buchler N.E."/>
            <person name="Grigoriev I.V."/>
            <person name="Spatafora J.W."/>
            <person name="Stajich J.E."/>
            <person name="James T.Y."/>
        </authorList>
    </citation>
    <scope>NUCLEOTIDE SEQUENCE</scope>
    <source>
        <strain evidence="3">AG</strain>
    </source>
</reference>
<dbReference type="AlphaFoldDB" id="A0AAD5HC98"/>
<evidence type="ECO:0000256" key="1">
    <source>
        <dbReference type="SAM" id="MobiDB-lite"/>
    </source>
</evidence>
<name>A0AAD5HC98_UMBRA</name>
<feature type="region of interest" description="Disordered" evidence="1">
    <location>
        <begin position="266"/>
        <end position="334"/>
    </location>
</feature>
<feature type="domain" description="RGS" evidence="2">
    <location>
        <begin position="27"/>
        <end position="191"/>
    </location>
</feature>
<dbReference type="PROSITE" id="PS50132">
    <property type="entry name" value="RGS"/>
    <property type="match status" value="1"/>
</dbReference>
<comment type="caution">
    <text evidence="3">The sequence shown here is derived from an EMBL/GenBank/DDBJ whole genome shotgun (WGS) entry which is preliminary data.</text>
</comment>
<sequence>MPVHEDMIMPSPCRHSPSNQQLSLELVLSNQTTHPYSLQDFAEYLRQSYCFENLAFWSSVVRYRQCAIVFFTVDPDAQQCALEATSPTDCSISLDSLNSPVLLSSGVHFRYTVAEEHFLSAEESIRCELLKQKFSYIIDTYLSPNSPQEINIHCEMRQTILDQWQTHGCYHPAVFDSARNSILELMRVNSFIPWVSQIKQSLPQHPLDASPTRSSTLFLLRKSIRSSNSSIGSEEEDDMDDDGSTDRPHHYSTSAFFKRFTATPWKTKDHKDSSSVETQDTEKPSKGSPHLYNAFLPRRPVSSPAISKSSSSSTENVNVSESKSWTWRKGSTKG</sequence>
<reference evidence="3" key="1">
    <citation type="submission" date="2021-06" db="EMBL/GenBank/DDBJ databases">
        <authorList>
            <consortium name="DOE Joint Genome Institute"/>
            <person name="Mondo S.J."/>
            <person name="Amses K.R."/>
            <person name="Simmons D.R."/>
            <person name="Longcore J.E."/>
            <person name="Seto K."/>
            <person name="Alves G.H."/>
            <person name="Bonds A.E."/>
            <person name="Quandt C.A."/>
            <person name="Davis W.J."/>
            <person name="Chang Y."/>
            <person name="Letcher P.M."/>
            <person name="Powell M.J."/>
            <person name="Kuo A."/>
            <person name="Labutti K."/>
            <person name="Pangilinan J."/>
            <person name="Andreopoulos W."/>
            <person name="Tritt A."/>
            <person name="Riley R."/>
            <person name="Hundley H."/>
            <person name="Johnson J."/>
            <person name="Lipzen A."/>
            <person name="Barry K."/>
            <person name="Berbee M.L."/>
            <person name="Buchler N.E."/>
            <person name="Grigoriev I.V."/>
            <person name="Spatafora J.W."/>
            <person name="Stajich J.E."/>
            <person name="James T.Y."/>
        </authorList>
    </citation>
    <scope>NUCLEOTIDE SEQUENCE</scope>
    <source>
        <strain evidence="3">AG</strain>
    </source>
</reference>
<feature type="region of interest" description="Disordered" evidence="1">
    <location>
        <begin position="228"/>
        <end position="249"/>
    </location>
</feature>
<dbReference type="InterPro" id="IPR016137">
    <property type="entry name" value="RGS"/>
</dbReference>
<dbReference type="SMART" id="SM00315">
    <property type="entry name" value="RGS"/>
    <property type="match status" value="1"/>
</dbReference>
<evidence type="ECO:0000313" key="3">
    <source>
        <dbReference type="EMBL" id="KAI8579000.1"/>
    </source>
</evidence>
<accession>A0AAD5HC98</accession>
<keyword evidence="4" id="KW-1185">Reference proteome</keyword>
<dbReference type="CDD" id="cd07440">
    <property type="entry name" value="RGS"/>
    <property type="match status" value="1"/>
</dbReference>